<proteinExistence type="predicted"/>
<dbReference type="Proteomes" id="UP000279994">
    <property type="component" value="Unassembled WGS sequence"/>
</dbReference>
<keyword evidence="2" id="KW-1185">Reference proteome</keyword>
<gene>
    <name evidence="1" type="ORF">EFL26_22100</name>
</gene>
<dbReference type="EMBL" id="RJSF01000047">
    <property type="protein sequence ID" value="RNM11839.1"/>
    <property type="molecule type" value="Genomic_DNA"/>
</dbReference>
<dbReference type="OrthoDB" id="5198118at2"/>
<sequence>MHFGHPRVPENLEELQTFEVGADALKSMAGDAFEVLKVFVAQLQDVDYAGPVLTVERLRAQLLRNELDRSIELLRHD</sequence>
<accession>A0A3N0GHD8</accession>
<evidence type="ECO:0000313" key="1">
    <source>
        <dbReference type="EMBL" id="RNM11839.1"/>
    </source>
</evidence>
<dbReference type="AlphaFoldDB" id="A0A3N0GHD8"/>
<comment type="caution">
    <text evidence="1">The sequence shown here is derived from an EMBL/GenBank/DDBJ whole genome shotgun (WGS) entry which is preliminary data.</text>
</comment>
<evidence type="ECO:0000313" key="2">
    <source>
        <dbReference type="Proteomes" id="UP000279994"/>
    </source>
</evidence>
<protein>
    <submittedName>
        <fullName evidence="1">Uncharacterized protein</fullName>
    </submittedName>
</protein>
<name>A0A3N0GHD8_9ACTN</name>
<reference evidence="1 2" key="1">
    <citation type="submission" date="2018-11" db="EMBL/GenBank/DDBJ databases">
        <authorList>
            <person name="Li F."/>
        </authorList>
    </citation>
    <scope>NUCLEOTIDE SEQUENCE [LARGE SCALE GENOMIC DNA]</scope>
    <source>
        <strain evidence="1 2">Gsoil 818</strain>
    </source>
</reference>
<organism evidence="1 2">
    <name type="scientific">Nocardioides pocheonensis</name>
    <dbReference type="NCBI Taxonomy" id="661485"/>
    <lineage>
        <taxon>Bacteria</taxon>
        <taxon>Bacillati</taxon>
        <taxon>Actinomycetota</taxon>
        <taxon>Actinomycetes</taxon>
        <taxon>Propionibacteriales</taxon>
        <taxon>Nocardioidaceae</taxon>
        <taxon>Nocardioides</taxon>
    </lineage>
</organism>
<dbReference type="RefSeq" id="WP_123225074.1">
    <property type="nucleotide sequence ID" value="NZ_RJSF01000047.1"/>
</dbReference>